<accession>W6A8M3</accession>
<dbReference type="PATRIC" id="fig|1276257.3.peg.108"/>
<keyword evidence="1" id="KW-0472">Membrane</keyword>
<keyword evidence="1" id="KW-0812">Transmembrane</keyword>
<dbReference type="KEGG" id="ssab:SSABA_v1c01060"/>
<dbReference type="EMBL" id="CP006934">
    <property type="protein sequence ID" value="AHI53518.1"/>
    <property type="molecule type" value="Genomic_DNA"/>
</dbReference>
<protein>
    <recommendedName>
        <fullName evidence="4">Transmembrane protein</fullName>
    </recommendedName>
</protein>
<feature type="transmembrane region" description="Helical" evidence="1">
    <location>
        <begin position="463"/>
        <end position="487"/>
    </location>
</feature>
<sequence>MQLSLYGLGFATFLIFVSYTSGNIISQVFKFRSKNSFSNIALGFFSYFATLTILSFPLQLFGNLPYIFFIYYTIVLSQVYLLVCLLLFRYWITSSVFSIGSIVFFTVVLILMGVNFIIQIYLRPGNFAEYKTSLTILEWLKDNPVSLFNSNNTLFNFLGFKPIQSWYTFQLSMILLTGSQPFEYDSLILTFNFFLESFILASILITVAIRFNEVQHQGYRQIGLVSTILLFIMLKFFLGFIDFAIWNELTYFIYLIFYAITLLISYSSPKFREANLPMVIGFLLAGYISFSWENSYPMIFLLYCIVFTLQSTLSKNYTKDIIKIIMFPLINLIFFNVLQRLYVQAVIFSVIILIFFLVIYFMTKNYSKIIKFETAFDNHNKFFMLFLPVVFSAISLILILSSNQNLKDMFINYLSFIYKWTILVELPAAREWIALISTILLIVLSLVWIFIRKRFEPSQTTAIIDLTTISFITFYNPLVIRFISVIYSDFINLNGFIMAVLFVELITVALYSLTNRFGKYLENRTIKNRPKVRYKPNFIEIN</sequence>
<feature type="transmembrane region" description="Helical" evidence="1">
    <location>
        <begin position="493"/>
        <end position="514"/>
    </location>
</feature>
<dbReference type="OrthoDB" id="387555at2"/>
<feature type="transmembrane region" description="Helical" evidence="1">
    <location>
        <begin position="382"/>
        <end position="400"/>
    </location>
</feature>
<feature type="transmembrane region" description="Helical" evidence="1">
    <location>
        <begin position="432"/>
        <end position="451"/>
    </location>
</feature>
<dbReference type="Proteomes" id="UP000019265">
    <property type="component" value="Chromosome"/>
</dbReference>
<feature type="transmembrane region" description="Helical" evidence="1">
    <location>
        <begin position="223"/>
        <end position="245"/>
    </location>
</feature>
<feature type="transmembrane region" description="Helical" evidence="1">
    <location>
        <begin position="321"/>
        <end position="339"/>
    </location>
</feature>
<feature type="transmembrane region" description="Helical" evidence="1">
    <location>
        <begin position="187"/>
        <end position="211"/>
    </location>
</feature>
<evidence type="ECO:0008006" key="4">
    <source>
        <dbReference type="Google" id="ProtNLM"/>
    </source>
</evidence>
<feature type="transmembrane region" description="Helical" evidence="1">
    <location>
        <begin position="95"/>
        <end position="122"/>
    </location>
</feature>
<evidence type="ECO:0000256" key="1">
    <source>
        <dbReference type="SAM" id="Phobius"/>
    </source>
</evidence>
<keyword evidence="3" id="KW-1185">Reference proteome</keyword>
<feature type="transmembrane region" description="Helical" evidence="1">
    <location>
        <begin position="251"/>
        <end position="267"/>
    </location>
</feature>
<dbReference type="RefSeq" id="WP_025250657.1">
    <property type="nucleotide sequence ID" value="NZ_CP006934.1"/>
</dbReference>
<feature type="transmembrane region" description="Helical" evidence="1">
    <location>
        <begin position="66"/>
        <end position="88"/>
    </location>
</feature>
<name>W6A8M3_9MOLU</name>
<feature type="transmembrane region" description="Helical" evidence="1">
    <location>
        <begin position="296"/>
        <end position="314"/>
    </location>
</feature>
<feature type="transmembrane region" description="Helical" evidence="1">
    <location>
        <begin position="37"/>
        <end position="60"/>
    </location>
</feature>
<proteinExistence type="predicted"/>
<evidence type="ECO:0000313" key="3">
    <source>
        <dbReference type="Proteomes" id="UP000019265"/>
    </source>
</evidence>
<gene>
    <name evidence="2" type="ORF">SSABA_v1c01060</name>
</gene>
<feature type="transmembrane region" description="Helical" evidence="1">
    <location>
        <begin position="345"/>
        <end position="362"/>
    </location>
</feature>
<dbReference type="AlphaFoldDB" id="W6A8M3"/>
<reference evidence="2 3" key="1">
    <citation type="journal article" date="2014" name="Genome Biol. Evol.">
        <title>Molecular evolution of the substrate utilization strategies and putative virulence factors in mosquito-associated Spiroplasma species.</title>
        <authorList>
            <person name="Chang T.H."/>
            <person name="Lo W.S."/>
            <person name="Ku C."/>
            <person name="Chen L.L."/>
            <person name="Kuo C.H."/>
        </authorList>
    </citation>
    <scope>NUCLEOTIDE SEQUENCE [LARGE SCALE GENOMIC DNA]</scope>
    <source>
        <strain evidence="2">Ar-1343</strain>
    </source>
</reference>
<dbReference type="HOGENOM" id="CLU_507967_0_0_14"/>
<dbReference type="STRING" id="1276257.SSABA_v1c01060"/>
<organism evidence="2 3">
    <name type="scientific">Spiroplasma sabaudiense Ar-1343</name>
    <dbReference type="NCBI Taxonomy" id="1276257"/>
    <lineage>
        <taxon>Bacteria</taxon>
        <taxon>Bacillati</taxon>
        <taxon>Mycoplasmatota</taxon>
        <taxon>Mollicutes</taxon>
        <taxon>Entomoplasmatales</taxon>
        <taxon>Spiroplasmataceae</taxon>
        <taxon>Spiroplasma</taxon>
    </lineage>
</organism>
<evidence type="ECO:0000313" key="2">
    <source>
        <dbReference type="EMBL" id="AHI53518.1"/>
    </source>
</evidence>
<feature type="transmembrane region" description="Helical" evidence="1">
    <location>
        <begin position="274"/>
        <end position="290"/>
    </location>
</feature>
<feature type="transmembrane region" description="Helical" evidence="1">
    <location>
        <begin position="6"/>
        <end position="25"/>
    </location>
</feature>
<keyword evidence="1" id="KW-1133">Transmembrane helix</keyword>